<dbReference type="Proteomes" id="UP000681340">
    <property type="component" value="Unassembled WGS sequence"/>
</dbReference>
<proteinExistence type="predicted"/>
<comment type="caution">
    <text evidence="1">The sequence shown here is derived from an EMBL/GenBank/DDBJ whole genome shotgun (WGS) entry which is preliminary data.</text>
</comment>
<keyword evidence="2" id="KW-1185">Reference proteome</keyword>
<evidence type="ECO:0008006" key="3">
    <source>
        <dbReference type="Google" id="ProtNLM"/>
    </source>
</evidence>
<organism evidence="1 2">
    <name type="scientific">Actinoplanes auranticolor</name>
    <dbReference type="NCBI Taxonomy" id="47988"/>
    <lineage>
        <taxon>Bacteria</taxon>
        <taxon>Bacillati</taxon>
        <taxon>Actinomycetota</taxon>
        <taxon>Actinomycetes</taxon>
        <taxon>Micromonosporales</taxon>
        <taxon>Micromonosporaceae</taxon>
        <taxon>Actinoplanes</taxon>
    </lineage>
</organism>
<dbReference type="Gene3D" id="3.40.1760.10">
    <property type="entry name" value="YfbM-like super family"/>
    <property type="match status" value="1"/>
</dbReference>
<dbReference type="AlphaFoldDB" id="A0A919SA95"/>
<gene>
    <name evidence="1" type="ORF">Aau02nite_32330</name>
</gene>
<dbReference type="RefSeq" id="WP_246595224.1">
    <property type="nucleotide sequence ID" value="NZ_BAABEA010000008.1"/>
</dbReference>
<dbReference type="EMBL" id="BOQL01000026">
    <property type="protein sequence ID" value="GIM68581.1"/>
    <property type="molecule type" value="Genomic_DNA"/>
</dbReference>
<dbReference type="Pfam" id="PF08974">
    <property type="entry name" value="DUF1877"/>
    <property type="match status" value="1"/>
</dbReference>
<accession>A0A919SA95</accession>
<dbReference type="SUPFAM" id="SSF111069">
    <property type="entry name" value="Hypothetical protein yfbM"/>
    <property type="match status" value="1"/>
</dbReference>
<name>A0A919SA95_9ACTN</name>
<reference evidence="1" key="1">
    <citation type="submission" date="2021-03" db="EMBL/GenBank/DDBJ databases">
        <title>Whole genome shotgun sequence of Actinoplanes auranticolor NBRC 12245.</title>
        <authorList>
            <person name="Komaki H."/>
            <person name="Tamura T."/>
        </authorList>
    </citation>
    <scope>NUCLEOTIDE SEQUENCE</scope>
    <source>
        <strain evidence="1">NBRC 12245</strain>
    </source>
</reference>
<dbReference type="InterPro" id="IPR015068">
    <property type="entry name" value="DUF1877"/>
</dbReference>
<evidence type="ECO:0000313" key="2">
    <source>
        <dbReference type="Proteomes" id="UP000681340"/>
    </source>
</evidence>
<protein>
    <recommendedName>
        <fullName evidence="3">DUF1877 family protein</fullName>
    </recommendedName>
</protein>
<dbReference type="InterPro" id="IPR035944">
    <property type="entry name" value="YfbM-like_sf"/>
</dbReference>
<sequence>MIFEGRRLTSEQVADLAADPSLTAGLLDREDDVLDLDKAWHGIHFLLTGSAWETSPGAGEAVLGGDPIGDDLGYGPARLLPADRVQLVAAALGEVTADSLRARFDPAALLAEAIYPQVWDDEDLASYLLPNFLSLQAFYAAAAEETQAVLLVIT</sequence>
<evidence type="ECO:0000313" key="1">
    <source>
        <dbReference type="EMBL" id="GIM68581.1"/>
    </source>
</evidence>